<dbReference type="Pfam" id="PF00588">
    <property type="entry name" value="SpoU_methylase"/>
    <property type="match status" value="1"/>
</dbReference>
<dbReference type="SUPFAM" id="SSF55315">
    <property type="entry name" value="L30e-like"/>
    <property type="match status" value="1"/>
</dbReference>
<evidence type="ECO:0000259" key="4">
    <source>
        <dbReference type="SMART" id="SM00967"/>
    </source>
</evidence>
<dbReference type="Gene3D" id="3.30.1330.30">
    <property type="match status" value="1"/>
</dbReference>
<dbReference type="AlphaFoldDB" id="A0A7X1Z7G3"/>
<dbReference type="GO" id="GO:0032259">
    <property type="term" value="P:methylation"/>
    <property type="evidence" value="ECO:0007669"/>
    <property type="project" value="UniProtKB-KW"/>
</dbReference>
<dbReference type="InterPro" id="IPR029028">
    <property type="entry name" value="Alpha/beta_knot_MTases"/>
</dbReference>
<keyword evidence="3 5" id="KW-0808">Transferase</keyword>
<reference evidence="5 6" key="1">
    <citation type="submission" date="2019-10" db="EMBL/GenBank/DDBJ databases">
        <authorList>
            <person name="Dong K."/>
        </authorList>
    </citation>
    <scope>NUCLEOTIDE SEQUENCE [LARGE SCALE GENOMIC DNA]</scope>
    <source>
        <strain evidence="5 6">DSM 28960</strain>
    </source>
</reference>
<dbReference type="GO" id="GO:0006396">
    <property type="term" value="P:RNA processing"/>
    <property type="evidence" value="ECO:0007669"/>
    <property type="project" value="InterPro"/>
</dbReference>
<evidence type="ECO:0000256" key="1">
    <source>
        <dbReference type="ARBA" id="ARBA00007228"/>
    </source>
</evidence>
<name>A0A7X1Z7G3_9LACT</name>
<evidence type="ECO:0000256" key="3">
    <source>
        <dbReference type="ARBA" id="ARBA00022679"/>
    </source>
</evidence>
<dbReference type="InterPro" id="IPR053888">
    <property type="entry name" value="MRM3-like_sub_bind"/>
</dbReference>
<evidence type="ECO:0000256" key="2">
    <source>
        <dbReference type="ARBA" id="ARBA00022603"/>
    </source>
</evidence>
<dbReference type="RefSeq" id="WP_153495714.1">
    <property type="nucleotide sequence ID" value="NZ_CAXYUY010000004.1"/>
</dbReference>
<dbReference type="GO" id="GO:0003723">
    <property type="term" value="F:RNA binding"/>
    <property type="evidence" value="ECO:0007669"/>
    <property type="project" value="InterPro"/>
</dbReference>
<dbReference type="Gene3D" id="3.40.1280.10">
    <property type="match status" value="1"/>
</dbReference>
<keyword evidence="6" id="KW-1185">Reference proteome</keyword>
<dbReference type="OrthoDB" id="9785673at2"/>
<protein>
    <submittedName>
        <fullName evidence="5">RNA methyltransferase</fullName>
    </submittedName>
</protein>
<evidence type="ECO:0000313" key="6">
    <source>
        <dbReference type="Proteomes" id="UP000439550"/>
    </source>
</evidence>
<organism evidence="5 6">
    <name type="scientific">Lactococcus hircilactis</name>
    <dbReference type="NCBI Taxonomy" id="1494462"/>
    <lineage>
        <taxon>Bacteria</taxon>
        <taxon>Bacillati</taxon>
        <taxon>Bacillota</taxon>
        <taxon>Bacilli</taxon>
        <taxon>Lactobacillales</taxon>
        <taxon>Streptococcaceae</taxon>
        <taxon>Lactococcus</taxon>
    </lineage>
</organism>
<dbReference type="GO" id="GO:0005737">
    <property type="term" value="C:cytoplasm"/>
    <property type="evidence" value="ECO:0007669"/>
    <property type="project" value="UniProtKB-ARBA"/>
</dbReference>
<keyword evidence="2 5" id="KW-0489">Methyltransferase</keyword>
<dbReference type="GO" id="GO:0008173">
    <property type="term" value="F:RNA methyltransferase activity"/>
    <property type="evidence" value="ECO:0007669"/>
    <property type="project" value="InterPro"/>
</dbReference>
<dbReference type="InterPro" id="IPR051259">
    <property type="entry name" value="rRNA_Methyltransferase"/>
</dbReference>
<dbReference type="InterPro" id="IPR001537">
    <property type="entry name" value="SpoU_MeTrfase"/>
</dbReference>
<dbReference type="PANTHER" id="PTHR43191:SF2">
    <property type="entry name" value="RRNA METHYLTRANSFERASE 3, MITOCHONDRIAL"/>
    <property type="match status" value="1"/>
</dbReference>
<dbReference type="Pfam" id="PF22435">
    <property type="entry name" value="MRM3-like_sub_bind"/>
    <property type="match status" value="1"/>
</dbReference>
<sequence length="245" mass="26407">MEIITSKENKKIKSARQLLTRKGRKQSGNYLIEGFHLLEEALKAKAELVEIFVSTDKIEKVPAGLSFIAVSADVLRSLASSDTPQGIVAIVKKMEADDFEMGKVLILEDVQDPGNVGTMIRTADAAGFDAVFTTNASADIYSPKVMRAMQGSHFHLAVVDGVTFENLVGFVRDAGLELLVSTLSKNSINYKAVKMDRFALVMGNEGNGVSDFAVKNADQLVHIEMPGQAESLNVAVAAGILMFAL</sequence>
<feature type="domain" description="RNA 2-O ribose methyltransferase substrate binding" evidence="4">
    <location>
        <begin position="31"/>
        <end position="97"/>
    </location>
</feature>
<dbReference type="CDD" id="cd18095">
    <property type="entry name" value="SpoU-like_rRNA-MTase"/>
    <property type="match status" value="1"/>
</dbReference>
<dbReference type="SMART" id="SM00967">
    <property type="entry name" value="SpoU_sub_bind"/>
    <property type="match status" value="1"/>
</dbReference>
<dbReference type="Proteomes" id="UP000439550">
    <property type="component" value="Unassembled WGS sequence"/>
</dbReference>
<accession>A0A7X1Z7G3</accession>
<dbReference type="PANTHER" id="PTHR43191">
    <property type="entry name" value="RRNA METHYLTRANSFERASE 3"/>
    <property type="match status" value="1"/>
</dbReference>
<dbReference type="EMBL" id="WITJ01000004">
    <property type="protein sequence ID" value="MQW39057.1"/>
    <property type="molecule type" value="Genomic_DNA"/>
</dbReference>
<comment type="caution">
    <text evidence="5">The sequence shown here is derived from an EMBL/GenBank/DDBJ whole genome shotgun (WGS) entry which is preliminary data.</text>
</comment>
<comment type="similarity">
    <text evidence="1">Belongs to the class IV-like SAM-binding methyltransferase superfamily. RNA methyltransferase TrmH family.</text>
</comment>
<dbReference type="InterPro" id="IPR029026">
    <property type="entry name" value="tRNA_m1G_MTases_N"/>
</dbReference>
<proteinExistence type="inferred from homology"/>
<dbReference type="InterPro" id="IPR029064">
    <property type="entry name" value="Ribosomal_eL30-like_sf"/>
</dbReference>
<dbReference type="InterPro" id="IPR013123">
    <property type="entry name" value="SpoU_subst-bd"/>
</dbReference>
<dbReference type="SUPFAM" id="SSF75217">
    <property type="entry name" value="alpha/beta knot"/>
    <property type="match status" value="1"/>
</dbReference>
<evidence type="ECO:0000313" key="5">
    <source>
        <dbReference type="EMBL" id="MQW39057.1"/>
    </source>
</evidence>
<gene>
    <name evidence="5" type="ORF">GHI93_03705</name>
</gene>